<dbReference type="InterPro" id="IPR016024">
    <property type="entry name" value="ARM-type_fold"/>
</dbReference>
<evidence type="ECO:0000256" key="1">
    <source>
        <dbReference type="ARBA" id="ARBA00034736"/>
    </source>
</evidence>
<protein>
    <submittedName>
        <fullName evidence="3">Uncharacterized protein</fullName>
    </submittedName>
</protein>
<dbReference type="PANTHER" id="PTHR32226">
    <property type="entry name" value="TELO2-INTERACTING PROTEIN 2"/>
    <property type="match status" value="1"/>
</dbReference>
<dbReference type="EMBL" id="BAAFSV010000005">
    <property type="protein sequence ID" value="GAB1319043.1"/>
    <property type="molecule type" value="Genomic_DNA"/>
</dbReference>
<dbReference type="GeneID" id="98179995"/>
<name>A0ABQ0GMP7_9PEZI</name>
<keyword evidence="4" id="KW-1185">Reference proteome</keyword>
<evidence type="ECO:0000256" key="2">
    <source>
        <dbReference type="SAM" id="MobiDB-lite"/>
    </source>
</evidence>
<sequence>MWFKALCDVAATLGESASTEARCSELVRHVPRSFKLGELVAAVAETLGKAESTVEKAGEVRHQLLAALTCLRCRDRIREEPGDETRTQELAGIIARAIAPVVSPRSLNNENADLPAAFDDDLKEARNRRVEYCREGSTLGLQIFDAVMNQAGQPALDDDILLTLLAFTDETQEWSTADTAKTASALISQYFDTGSATKEHFITERALQHYLRPLFSKSKPSSVTASGRKAEYADTNARGHGIPDDSAQTKPWKYTDLRAIPVVAWAVNEADDQLIAQHWPLFIPVLLTLVDDSTTPIRRRGLQIAAEFLAKLPDKILQNSGLAKVFEDPIFPTLAYLPSLTPVDESVQLLVPAYNALLVLANKQPAAGKDGVPNGPKNSLLDKILREGVFMAYFHAKDHIRIVEVLCQQTAAILSQMGIHAVKHLKDLIPMLSTIMTDPFASAAPATLLSAIKTLQTVLANCWPRIPGSLWQDEIINALVLCWLHLAGQDDSIPDTEGFRSLLEQELLSSSKALAAVLRTGSIDLAEHVAPLVSKEPALARLFSS</sequence>
<organism evidence="3 4">
    <name type="scientific">Madurella fahalii</name>
    <dbReference type="NCBI Taxonomy" id="1157608"/>
    <lineage>
        <taxon>Eukaryota</taxon>
        <taxon>Fungi</taxon>
        <taxon>Dikarya</taxon>
        <taxon>Ascomycota</taxon>
        <taxon>Pezizomycotina</taxon>
        <taxon>Sordariomycetes</taxon>
        <taxon>Sordariomycetidae</taxon>
        <taxon>Sordariales</taxon>
        <taxon>Sordariales incertae sedis</taxon>
        <taxon>Madurella</taxon>
    </lineage>
</organism>
<dbReference type="InterPro" id="IPR018870">
    <property type="entry name" value="Tti2"/>
</dbReference>
<comment type="caution">
    <text evidence="3">The sequence shown here is derived from an EMBL/GenBank/DDBJ whole genome shotgun (WGS) entry which is preliminary data.</text>
</comment>
<proteinExistence type="inferred from homology"/>
<dbReference type="SUPFAM" id="SSF48371">
    <property type="entry name" value="ARM repeat"/>
    <property type="match status" value="1"/>
</dbReference>
<gene>
    <name evidence="3" type="ORF">MFIFM68171_09253</name>
</gene>
<evidence type="ECO:0000313" key="3">
    <source>
        <dbReference type="EMBL" id="GAB1319043.1"/>
    </source>
</evidence>
<comment type="similarity">
    <text evidence="1">Belongs to the TTI2 family.</text>
</comment>
<dbReference type="RefSeq" id="XP_070920773.1">
    <property type="nucleotide sequence ID" value="XM_071064672.1"/>
</dbReference>
<dbReference type="PANTHER" id="PTHR32226:SF2">
    <property type="entry name" value="TELO2-INTERACTING PROTEIN 2"/>
    <property type="match status" value="1"/>
</dbReference>
<dbReference type="Pfam" id="PF10521">
    <property type="entry name" value="Tti2"/>
    <property type="match status" value="1"/>
</dbReference>
<dbReference type="Proteomes" id="UP001628179">
    <property type="component" value="Unassembled WGS sequence"/>
</dbReference>
<evidence type="ECO:0000313" key="4">
    <source>
        <dbReference type="Proteomes" id="UP001628179"/>
    </source>
</evidence>
<reference evidence="3 4" key="1">
    <citation type="submission" date="2024-09" db="EMBL/GenBank/DDBJ databases">
        <title>Itraconazole resistance in Madurella fahalii resulting from another homologue of gene encoding cytochrome P450 14-alpha sterol demethylase (CYP51).</title>
        <authorList>
            <person name="Yoshioka I."/>
            <person name="Fahal A.H."/>
            <person name="Kaneko S."/>
            <person name="Yaguchi T."/>
        </authorList>
    </citation>
    <scope>NUCLEOTIDE SEQUENCE [LARGE SCALE GENOMIC DNA]</scope>
    <source>
        <strain evidence="3 4">IFM 68171</strain>
    </source>
</reference>
<feature type="region of interest" description="Disordered" evidence="2">
    <location>
        <begin position="221"/>
        <end position="247"/>
    </location>
</feature>
<accession>A0ABQ0GMP7</accession>